<proteinExistence type="predicted"/>
<dbReference type="EMBL" id="BJWL01000008">
    <property type="protein sequence ID" value="GFY93029.1"/>
    <property type="molecule type" value="Genomic_DNA"/>
</dbReference>
<evidence type="ECO:0000256" key="4">
    <source>
        <dbReference type="ARBA" id="ARBA00023163"/>
    </source>
</evidence>
<protein>
    <recommendedName>
        <fullName evidence="8">AP2/B3-like transcriptional factor family protein</fullName>
    </recommendedName>
</protein>
<sequence length="288" mass="33412">MRLTPSDIEKGRLSIPVEKALDLFPPLANRQKTYEEEAEISDTENNYKLVTITYDRSECAFLIKNSLWQRFVHRHGLRVKDVIRFYRPNPFSRGQNRYLVDFVKRGQENEADNVPEFKQDNFLFELPLTSCDIWYRRLVIPKAEVGIHFPGIRVPAETHKMERLNFTDKHNKSWCIKIVFNGHLDSYMLINGWEGLSKTITWKKGVRSGSTNWSSLLIRTTSLLTMWKDVRSGLVQLNRVRKKMMAEVIVGAAINKVIVKDRRRVVAEVAAKGRKNVVLGIVAWHESG</sequence>
<dbReference type="PANTHER" id="PTHR31140:SF139">
    <property type="entry name" value="B3 DOMAIN-CONTAINING PROTEIN OS02G0455900-RELATED"/>
    <property type="match status" value="1"/>
</dbReference>
<dbReference type="PANTHER" id="PTHR31140">
    <property type="entry name" value="B3 DOMAIN-CONTAINING TRANSCRIPTION FACTOR ABI3"/>
    <property type="match status" value="1"/>
</dbReference>
<dbReference type="Gene3D" id="2.40.330.10">
    <property type="entry name" value="DNA-binding pseudobarrel domain"/>
    <property type="match status" value="2"/>
</dbReference>
<keyword evidence="4" id="KW-0804">Transcription</keyword>
<comment type="subcellular location">
    <subcellularLocation>
        <location evidence="1">Nucleus</location>
    </subcellularLocation>
</comment>
<evidence type="ECO:0000313" key="6">
    <source>
        <dbReference type="EMBL" id="GFY93029.1"/>
    </source>
</evidence>
<evidence type="ECO:0000256" key="3">
    <source>
        <dbReference type="ARBA" id="ARBA00023125"/>
    </source>
</evidence>
<dbReference type="SUPFAM" id="SSF101936">
    <property type="entry name" value="DNA-binding pseudobarrel domain"/>
    <property type="match status" value="2"/>
</dbReference>
<keyword evidence="7" id="KW-1185">Reference proteome</keyword>
<dbReference type="OrthoDB" id="1622548at2759"/>
<evidence type="ECO:0000256" key="2">
    <source>
        <dbReference type="ARBA" id="ARBA00023015"/>
    </source>
</evidence>
<keyword evidence="2" id="KW-0805">Transcription regulation</keyword>
<evidence type="ECO:0000256" key="5">
    <source>
        <dbReference type="ARBA" id="ARBA00023242"/>
    </source>
</evidence>
<dbReference type="Proteomes" id="UP000585474">
    <property type="component" value="Unassembled WGS sequence"/>
</dbReference>
<name>A0A7J0F458_9ERIC</name>
<organism evidence="6 7">
    <name type="scientific">Actinidia rufa</name>
    <dbReference type="NCBI Taxonomy" id="165716"/>
    <lineage>
        <taxon>Eukaryota</taxon>
        <taxon>Viridiplantae</taxon>
        <taxon>Streptophyta</taxon>
        <taxon>Embryophyta</taxon>
        <taxon>Tracheophyta</taxon>
        <taxon>Spermatophyta</taxon>
        <taxon>Magnoliopsida</taxon>
        <taxon>eudicotyledons</taxon>
        <taxon>Gunneridae</taxon>
        <taxon>Pentapetalae</taxon>
        <taxon>asterids</taxon>
        <taxon>Ericales</taxon>
        <taxon>Actinidiaceae</taxon>
        <taxon>Actinidia</taxon>
    </lineage>
</organism>
<dbReference type="AlphaFoldDB" id="A0A7J0F458"/>
<comment type="caution">
    <text evidence="6">The sequence shown here is derived from an EMBL/GenBank/DDBJ whole genome shotgun (WGS) entry which is preliminary data.</text>
</comment>
<evidence type="ECO:0000313" key="7">
    <source>
        <dbReference type="Proteomes" id="UP000585474"/>
    </source>
</evidence>
<gene>
    <name evidence="6" type="ORF">Acr_08g0014250</name>
</gene>
<dbReference type="GO" id="GO:0003677">
    <property type="term" value="F:DNA binding"/>
    <property type="evidence" value="ECO:0007669"/>
    <property type="project" value="UniProtKB-KW"/>
</dbReference>
<keyword evidence="3" id="KW-0238">DNA-binding</keyword>
<accession>A0A7J0F458</accession>
<keyword evidence="5" id="KW-0539">Nucleus</keyword>
<evidence type="ECO:0000256" key="1">
    <source>
        <dbReference type="ARBA" id="ARBA00004123"/>
    </source>
</evidence>
<dbReference type="InterPro" id="IPR015300">
    <property type="entry name" value="DNA-bd_pseudobarrel_sf"/>
</dbReference>
<reference evidence="6 7" key="1">
    <citation type="submission" date="2019-07" db="EMBL/GenBank/DDBJ databases">
        <title>De Novo Assembly of kiwifruit Actinidia rufa.</title>
        <authorList>
            <person name="Sugita-Konishi S."/>
            <person name="Sato K."/>
            <person name="Mori E."/>
            <person name="Abe Y."/>
            <person name="Kisaki G."/>
            <person name="Hamano K."/>
            <person name="Suezawa K."/>
            <person name="Otani M."/>
            <person name="Fukuda T."/>
            <person name="Manabe T."/>
            <person name="Gomi K."/>
            <person name="Tabuchi M."/>
            <person name="Akimitsu K."/>
            <person name="Kataoka I."/>
        </authorList>
    </citation>
    <scope>NUCLEOTIDE SEQUENCE [LARGE SCALE GENOMIC DNA]</scope>
    <source>
        <strain evidence="7">cv. Fuchu</strain>
    </source>
</reference>
<dbReference type="InterPro" id="IPR044800">
    <property type="entry name" value="LEC2-like"/>
</dbReference>
<dbReference type="GO" id="GO:0005634">
    <property type="term" value="C:nucleus"/>
    <property type="evidence" value="ECO:0007669"/>
    <property type="project" value="UniProtKB-SubCell"/>
</dbReference>
<evidence type="ECO:0008006" key="8">
    <source>
        <dbReference type="Google" id="ProtNLM"/>
    </source>
</evidence>
<dbReference type="GO" id="GO:0003700">
    <property type="term" value="F:DNA-binding transcription factor activity"/>
    <property type="evidence" value="ECO:0007669"/>
    <property type="project" value="InterPro"/>
</dbReference>